<evidence type="ECO:0000256" key="1">
    <source>
        <dbReference type="SAM" id="MobiDB-lite"/>
    </source>
</evidence>
<dbReference type="EMBL" id="JAUKTV010000012">
    <property type="protein sequence ID" value="KAK0721362.1"/>
    <property type="molecule type" value="Genomic_DNA"/>
</dbReference>
<comment type="caution">
    <text evidence="2">The sequence shown here is derived from an EMBL/GenBank/DDBJ whole genome shotgun (WGS) entry which is preliminary data.</text>
</comment>
<evidence type="ECO:0000313" key="3">
    <source>
        <dbReference type="Proteomes" id="UP001172159"/>
    </source>
</evidence>
<reference evidence="2" key="1">
    <citation type="submission" date="2023-06" db="EMBL/GenBank/DDBJ databases">
        <title>Genome-scale phylogeny and comparative genomics of the fungal order Sordariales.</title>
        <authorList>
            <consortium name="Lawrence Berkeley National Laboratory"/>
            <person name="Hensen N."/>
            <person name="Bonometti L."/>
            <person name="Westerberg I."/>
            <person name="Brannstrom I.O."/>
            <person name="Guillou S."/>
            <person name="Cros-Aarteil S."/>
            <person name="Calhoun S."/>
            <person name="Haridas S."/>
            <person name="Kuo A."/>
            <person name="Mondo S."/>
            <person name="Pangilinan J."/>
            <person name="Riley R."/>
            <person name="Labutti K."/>
            <person name="Andreopoulos B."/>
            <person name="Lipzen A."/>
            <person name="Chen C."/>
            <person name="Yanf M."/>
            <person name="Daum C."/>
            <person name="Ng V."/>
            <person name="Clum A."/>
            <person name="Steindorff A."/>
            <person name="Ohm R."/>
            <person name="Martin F."/>
            <person name="Silar P."/>
            <person name="Natvig D."/>
            <person name="Lalanne C."/>
            <person name="Gautier V."/>
            <person name="Ament-Velasquez S.L."/>
            <person name="Kruys A."/>
            <person name="Hutchinson M.I."/>
            <person name="Powell A.J."/>
            <person name="Barry K."/>
            <person name="Miller A.N."/>
            <person name="Grigoriev I.V."/>
            <person name="Debuchy R."/>
            <person name="Gladieux P."/>
            <person name="Thoren M.H."/>
            <person name="Johannesson H."/>
        </authorList>
    </citation>
    <scope>NUCLEOTIDE SEQUENCE</scope>
    <source>
        <strain evidence="2">CBS 540.89</strain>
    </source>
</reference>
<organism evidence="2 3">
    <name type="scientific">Apiosordaria backusii</name>
    <dbReference type="NCBI Taxonomy" id="314023"/>
    <lineage>
        <taxon>Eukaryota</taxon>
        <taxon>Fungi</taxon>
        <taxon>Dikarya</taxon>
        <taxon>Ascomycota</taxon>
        <taxon>Pezizomycotina</taxon>
        <taxon>Sordariomycetes</taxon>
        <taxon>Sordariomycetidae</taxon>
        <taxon>Sordariales</taxon>
        <taxon>Lasiosphaeriaceae</taxon>
        <taxon>Apiosordaria</taxon>
    </lineage>
</organism>
<accession>A0AA40ASZ4</accession>
<protein>
    <submittedName>
        <fullName evidence="2">Uncharacterized protein</fullName>
    </submittedName>
</protein>
<dbReference type="AlphaFoldDB" id="A0AA40ASZ4"/>
<proteinExistence type="predicted"/>
<gene>
    <name evidence="2" type="ORF">B0T21DRAFT_295049</name>
</gene>
<keyword evidence="3" id="KW-1185">Reference proteome</keyword>
<dbReference type="Proteomes" id="UP001172159">
    <property type="component" value="Unassembled WGS sequence"/>
</dbReference>
<evidence type="ECO:0000313" key="2">
    <source>
        <dbReference type="EMBL" id="KAK0721362.1"/>
    </source>
</evidence>
<name>A0AA40ASZ4_9PEZI</name>
<sequence length="129" mass="14329">MPAKEIFHWPSIKPKLLTPEGRLIFEDSIYPDIAWDVLAEAAKRHHLQDMHDDAWKHLQTAKDIRDNGPGGYDGEMQFAFFFVLAAMIKVQLKVQERNIAAGGNGNGKGDKSPGGMSTLSEGESMEFGE</sequence>
<feature type="region of interest" description="Disordered" evidence="1">
    <location>
        <begin position="100"/>
        <end position="129"/>
    </location>
</feature>